<dbReference type="Gene3D" id="3.30.300.30">
    <property type="match status" value="1"/>
</dbReference>
<dbReference type="Pfam" id="PF13193">
    <property type="entry name" value="AMP-binding_C"/>
    <property type="match status" value="1"/>
</dbReference>
<dbReference type="KEGG" id="huw:FPZ11_02390"/>
<evidence type="ECO:0000313" key="5">
    <source>
        <dbReference type="EMBL" id="QDZ13793.1"/>
    </source>
</evidence>
<dbReference type="InterPro" id="IPR045851">
    <property type="entry name" value="AMP-bd_C_sf"/>
</dbReference>
<protein>
    <submittedName>
        <fullName evidence="5">AMP-binding protein</fullName>
    </submittedName>
</protein>
<feature type="domain" description="AMP-dependent synthetase/ligase" evidence="3">
    <location>
        <begin position="21"/>
        <end position="349"/>
    </location>
</feature>
<dbReference type="PROSITE" id="PS00455">
    <property type="entry name" value="AMP_BINDING"/>
    <property type="match status" value="1"/>
</dbReference>
<keyword evidence="6" id="KW-1185">Reference proteome</keyword>
<evidence type="ECO:0000256" key="1">
    <source>
        <dbReference type="ARBA" id="ARBA00006432"/>
    </source>
</evidence>
<dbReference type="AlphaFoldDB" id="A0A5B8M078"/>
<dbReference type="Pfam" id="PF00501">
    <property type="entry name" value="AMP-binding"/>
    <property type="match status" value="1"/>
</dbReference>
<dbReference type="GO" id="GO:0031956">
    <property type="term" value="F:medium-chain fatty acid-CoA ligase activity"/>
    <property type="evidence" value="ECO:0007669"/>
    <property type="project" value="TreeGrafter"/>
</dbReference>
<dbReference type="Gene3D" id="3.40.50.12780">
    <property type="entry name" value="N-terminal domain of ligase-like"/>
    <property type="match status" value="1"/>
</dbReference>
<reference evidence="5 6" key="1">
    <citation type="submission" date="2019-07" db="EMBL/GenBank/DDBJ databases">
        <title>Full genome sequence of Humibacter sp. WJ7-1.</title>
        <authorList>
            <person name="Im W.-T."/>
        </authorList>
    </citation>
    <scope>NUCLEOTIDE SEQUENCE [LARGE SCALE GENOMIC DNA]</scope>
    <source>
        <strain evidence="5 6">WJ7-1</strain>
    </source>
</reference>
<dbReference type="EMBL" id="CP042305">
    <property type="protein sequence ID" value="QDZ13793.1"/>
    <property type="molecule type" value="Genomic_DNA"/>
</dbReference>
<dbReference type="SUPFAM" id="SSF56801">
    <property type="entry name" value="Acetyl-CoA synthetase-like"/>
    <property type="match status" value="1"/>
</dbReference>
<keyword evidence="2" id="KW-0436">Ligase</keyword>
<evidence type="ECO:0000259" key="3">
    <source>
        <dbReference type="Pfam" id="PF00501"/>
    </source>
</evidence>
<gene>
    <name evidence="5" type="ORF">FPZ11_02390</name>
</gene>
<evidence type="ECO:0000259" key="4">
    <source>
        <dbReference type="Pfam" id="PF13193"/>
    </source>
</evidence>
<feature type="domain" description="AMP-binding enzyme C-terminal" evidence="4">
    <location>
        <begin position="398"/>
        <end position="479"/>
    </location>
</feature>
<accession>A0A5B8M078</accession>
<dbReference type="PANTHER" id="PTHR43201">
    <property type="entry name" value="ACYL-COA SYNTHETASE"/>
    <property type="match status" value="1"/>
</dbReference>
<dbReference type="PANTHER" id="PTHR43201:SF5">
    <property type="entry name" value="MEDIUM-CHAIN ACYL-COA LIGASE ACSF2, MITOCHONDRIAL"/>
    <property type="match status" value="1"/>
</dbReference>
<sequence>MNGEPTPGEPATLGELLVGRAESAGDRIYLEDARSDDALTFDQVARAAAAFAATIGSDGRVTVFVHDDDPLTFAVAHLGAIAAGHRSVPLDPALGADDIERLARLAGEPAALVTRDSALAERAGLRRIAPPTRAVDAAVGRDAASLFRTGGSAMLFTSGSTGTPKGVELGAEQLVFVGGAVAEHLGLTSVDRGYNSLPLFHINAEVVGLLSTLASGSTLVLDRRFHRTGFWPLMAQRGITWINAVPAILAVLATEPIAAPEGLRLIRTASAPLPGPVADAFAGIPLVVSYGMTEASSQITATPVDAPRAGTVGVPVGTQVQVRTAQGQAATDEVGELWIRGQGVVRSYFAGAAADRFDDDGWLRTGDLGALDADGYVTLAGRVDDVINRGGEKVYPLEVEEVLLSDPAVREVVVVGAPDDVLGSVPVAFVIPAHAAHTAGDDVALVERLTALAEERLPRFKRPRTVTVVDDVPRAATGKVQRVRLRAAVAEHPAEVE</sequence>
<comment type="similarity">
    <text evidence="1">Belongs to the ATP-dependent AMP-binding enzyme family.</text>
</comment>
<dbReference type="InterPro" id="IPR025110">
    <property type="entry name" value="AMP-bd_C"/>
</dbReference>
<evidence type="ECO:0000256" key="2">
    <source>
        <dbReference type="ARBA" id="ARBA00022598"/>
    </source>
</evidence>
<name>A0A5B8M078_9MICO</name>
<organism evidence="5 6">
    <name type="scientific">Humibacter ginsenosidimutans</name>
    <dbReference type="NCBI Taxonomy" id="2599293"/>
    <lineage>
        <taxon>Bacteria</taxon>
        <taxon>Bacillati</taxon>
        <taxon>Actinomycetota</taxon>
        <taxon>Actinomycetes</taxon>
        <taxon>Micrococcales</taxon>
        <taxon>Microbacteriaceae</taxon>
        <taxon>Humibacter</taxon>
    </lineage>
</organism>
<dbReference type="InterPro" id="IPR020845">
    <property type="entry name" value="AMP-binding_CS"/>
</dbReference>
<dbReference type="Proteomes" id="UP000320216">
    <property type="component" value="Chromosome"/>
</dbReference>
<dbReference type="InterPro" id="IPR042099">
    <property type="entry name" value="ANL_N_sf"/>
</dbReference>
<proteinExistence type="inferred from homology"/>
<dbReference type="OrthoDB" id="9803968at2"/>
<evidence type="ECO:0000313" key="6">
    <source>
        <dbReference type="Proteomes" id="UP000320216"/>
    </source>
</evidence>
<dbReference type="InterPro" id="IPR000873">
    <property type="entry name" value="AMP-dep_synth/lig_dom"/>
</dbReference>
<dbReference type="GO" id="GO:0006631">
    <property type="term" value="P:fatty acid metabolic process"/>
    <property type="evidence" value="ECO:0007669"/>
    <property type="project" value="TreeGrafter"/>
</dbReference>
<dbReference type="RefSeq" id="WP_146318067.1">
    <property type="nucleotide sequence ID" value="NZ_CP042305.1"/>
</dbReference>